<accession>A0A975NMJ4</accession>
<dbReference type="EMBL" id="CP076135">
    <property type="protein sequence ID" value="QWG17306.1"/>
    <property type="molecule type" value="Genomic_DNA"/>
</dbReference>
<dbReference type="SUPFAM" id="SSF48452">
    <property type="entry name" value="TPR-like"/>
    <property type="match status" value="1"/>
</dbReference>
<keyword evidence="2" id="KW-0732">Signal</keyword>
<feature type="chain" id="PRO_5036894581" evidence="2">
    <location>
        <begin position="29"/>
        <end position="792"/>
    </location>
</feature>
<feature type="region of interest" description="Disordered" evidence="1">
    <location>
        <begin position="280"/>
        <end position="300"/>
    </location>
</feature>
<dbReference type="KEGG" id="bsei:KMZ68_20390"/>
<dbReference type="AlphaFoldDB" id="A0A975NMJ4"/>
<evidence type="ECO:0000256" key="1">
    <source>
        <dbReference type="SAM" id="MobiDB-lite"/>
    </source>
</evidence>
<dbReference type="InterPro" id="IPR011990">
    <property type="entry name" value="TPR-like_helical_dom_sf"/>
</dbReference>
<evidence type="ECO:0000256" key="2">
    <source>
        <dbReference type="SAM" id="SignalP"/>
    </source>
</evidence>
<gene>
    <name evidence="3" type="ORF">KMZ68_20390</name>
</gene>
<organism evidence="3 4">
    <name type="scientific">Bradyrhizobium sediminis</name>
    <dbReference type="NCBI Taxonomy" id="2840469"/>
    <lineage>
        <taxon>Bacteria</taxon>
        <taxon>Pseudomonadati</taxon>
        <taxon>Pseudomonadota</taxon>
        <taxon>Alphaproteobacteria</taxon>
        <taxon>Hyphomicrobiales</taxon>
        <taxon>Nitrobacteraceae</taxon>
        <taxon>Bradyrhizobium</taxon>
    </lineage>
</organism>
<reference evidence="3" key="1">
    <citation type="submission" date="2021-06" db="EMBL/GenBank/DDBJ databases">
        <title>Bradyrhizobium sp. S2-11-2 Genome sequencing.</title>
        <authorList>
            <person name="Jin L."/>
        </authorList>
    </citation>
    <scope>NUCLEOTIDE SEQUENCE</scope>
    <source>
        <strain evidence="3">S2-11-2</strain>
    </source>
</reference>
<name>A0A975NMJ4_9BRAD</name>
<sequence>MKCTAAYRRILILAVAGVTVFALRSASAQPVVDQALSDAQLVSQKGCTLLKVNFNIRIRYASHFPISRGDELRITVNPIDHNQAAALLTLKREAATVPDGKRAGIKAIDLETQNPTGPVLRILFDRPVAYQVAPNSDTQSIVVAIAGAKPSTACKPVFPGSTFTTPPFGGGSTGTRPMDRSVGRISDADLRAIAAWADEARSALRKNNPGGAIQLLTKILRYPENQYSAEAQELLGLARQKSGQPGEARAEYEDYLRRYPNGEGSERVRQRLAGIVTATGEPNAPLHSPNGQPSADKFTPSRETTWTLVGSASAFYIRDDSFRSVRDPTVAPDPTADPDAHRVHQNAMLSSLDFTAAWNNDQTKGKIRFSGSEEHRFEPYSKDLAGVAALFVDTLVKDWNLRSVIGRQTVNTDGVLGRFDGALLSWQPLSMLRIDVVGGSPALSRFDLPFKNEKYFYGAGVGLGPFAGFETTLYAIEQRDRSVLDRQAVGSDVRYFDENKFAFGNIDYDVHFQRLNAAIFSGSWILPDKSTIYGGADYRRTPYLSTWNALFNQPFTTLYDMLRFQSSEQLLQLARDQTPIYKSAMLGFSYPITDKLQVSADATVVNLTQPITPIGLDPALATLPAGNEYYYAAQLISNNIVRDGDMYIAALRYSQLATSNRYVLDFNTRFPLTPDWRLSPRLRLGYARGHHGVDLTEYTVLPSLLLNYFWTRDLSLEFEVGVQWTSAQQYGISSRDTELMATVGLRYDFYSDSSTKPDDVKAKFGAPAAAALCRYSARPESGNCASPQTVSR</sequence>
<protein>
    <submittedName>
        <fullName evidence="3">Uncharacterized protein</fullName>
    </submittedName>
</protein>
<evidence type="ECO:0000313" key="4">
    <source>
        <dbReference type="Proteomes" id="UP000680805"/>
    </source>
</evidence>
<proteinExistence type="predicted"/>
<evidence type="ECO:0000313" key="3">
    <source>
        <dbReference type="EMBL" id="QWG17306.1"/>
    </source>
</evidence>
<feature type="signal peptide" evidence="2">
    <location>
        <begin position="1"/>
        <end position="28"/>
    </location>
</feature>
<dbReference type="Proteomes" id="UP000680805">
    <property type="component" value="Chromosome"/>
</dbReference>
<dbReference type="RefSeq" id="WP_215612959.1">
    <property type="nucleotide sequence ID" value="NZ_CP076135.1"/>
</dbReference>
<dbReference type="Gene3D" id="1.25.40.10">
    <property type="entry name" value="Tetratricopeptide repeat domain"/>
    <property type="match status" value="1"/>
</dbReference>